<organism evidence="1 2">
    <name type="scientific">Janthinobacterium psychrotolerans</name>
    <dbReference type="NCBI Taxonomy" id="1747903"/>
    <lineage>
        <taxon>Bacteria</taxon>
        <taxon>Pseudomonadati</taxon>
        <taxon>Pseudomonadota</taxon>
        <taxon>Betaproteobacteria</taxon>
        <taxon>Burkholderiales</taxon>
        <taxon>Oxalobacteraceae</taxon>
        <taxon>Janthinobacterium</taxon>
    </lineage>
</organism>
<reference evidence="1 2" key="1">
    <citation type="submission" date="2016-04" db="EMBL/GenBank/DDBJ databases">
        <title>Draft genome sequence of Janthinobacterium psychrotolerans sp. nov., isolated from freshwater sediments in Denmark.</title>
        <authorList>
            <person name="Gong X."/>
            <person name="Skrivergaard S."/>
            <person name="Korsgaard B.S."/>
            <person name="Schreiber L."/>
            <person name="Marshall I.P."/>
            <person name="Finster K."/>
            <person name="Schramm A."/>
        </authorList>
    </citation>
    <scope>NUCLEOTIDE SEQUENCE [LARGE SCALE GENOMIC DNA]</scope>
    <source>
        <strain evidence="1 2">S3-2</strain>
    </source>
</reference>
<sequence>MTPAITLYAGLTNMPPGLARLRELLKLKLRASLQRRETRVWLQLLNSHPVFPELLRAYPRMMHKVYRHYLSKTLSCSQRVALLVDHYRFILQQGWGKLMVDAAHQPVLLGSVPGKSGELYHLHLTSLSRMDREGEMVLQLVHGGEMLYAVVFTFFGCRTRAPMELGVRIGCLQGPKGEESLRRVREATRDLHGMRPKFLMLRLVRQLAWEHGCRNMILVGNDNRTVHHSAKKYGRLMADYDSVWQELGARQRGDGDFDLPCENLPPLMLEEIASKKRSEARKRHELTVAMSASLCSGLDNHSVASALPGVAPAANDSLHQLAPAAAVA</sequence>
<dbReference type="InterPro" id="IPR007488">
    <property type="entry name" value="DUF535"/>
</dbReference>
<dbReference type="STRING" id="1747903.ASR47_1003311"/>
<dbReference type="OrthoDB" id="1238765at2"/>
<dbReference type="GO" id="GO:0006974">
    <property type="term" value="P:DNA damage response"/>
    <property type="evidence" value="ECO:0007669"/>
    <property type="project" value="TreeGrafter"/>
</dbReference>
<dbReference type="Proteomes" id="UP000092713">
    <property type="component" value="Unassembled WGS sequence"/>
</dbReference>
<evidence type="ECO:0000313" key="2">
    <source>
        <dbReference type="Proteomes" id="UP000092713"/>
    </source>
</evidence>
<dbReference type="RefSeq" id="WP_065309863.1">
    <property type="nucleotide sequence ID" value="NZ_LOCQ01000060.1"/>
</dbReference>
<dbReference type="PANTHER" id="PTHR38785:SF1">
    <property type="entry name" value="HOMOLOG OF VIRK"/>
    <property type="match status" value="1"/>
</dbReference>
<keyword evidence="2" id="KW-1185">Reference proteome</keyword>
<dbReference type="Pfam" id="PF04393">
    <property type="entry name" value="DUF535"/>
    <property type="match status" value="1"/>
</dbReference>
<dbReference type="EMBL" id="LOCQ01000060">
    <property type="protein sequence ID" value="OBV37648.1"/>
    <property type="molecule type" value="Genomic_DNA"/>
</dbReference>
<dbReference type="PATRIC" id="fig|1747903.4.peg.1175"/>
<evidence type="ECO:0000313" key="1">
    <source>
        <dbReference type="EMBL" id="OBV37648.1"/>
    </source>
</evidence>
<comment type="caution">
    <text evidence="1">The sequence shown here is derived from an EMBL/GenBank/DDBJ whole genome shotgun (WGS) entry which is preliminary data.</text>
</comment>
<gene>
    <name evidence="1" type="ORF">ASR47_1003311</name>
</gene>
<protein>
    <recommendedName>
        <fullName evidence="3">DUF535 domain-containing protein</fullName>
    </recommendedName>
</protein>
<dbReference type="AlphaFoldDB" id="A0A1A7BZZ2"/>
<evidence type="ECO:0008006" key="3">
    <source>
        <dbReference type="Google" id="ProtNLM"/>
    </source>
</evidence>
<dbReference type="PANTHER" id="PTHR38785">
    <property type="entry name" value="HOMOLOG OF VIRK"/>
    <property type="match status" value="1"/>
</dbReference>
<accession>A0A1A7BZZ2</accession>
<name>A0A1A7BZZ2_9BURK</name>
<proteinExistence type="predicted"/>